<dbReference type="GO" id="GO:0043565">
    <property type="term" value="F:sequence-specific DNA binding"/>
    <property type="evidence" value="ECO:0007669"/>
    <property type="project" value="TreeGrafter"/>
</dbReference>
<evidence type="ECO:0000313" key="6">
    <source>
        <dbReference type="EMBL" id="BAX60662.1"/>
    </source>
</evidence>
<keyword evidence="2" id="KW-0805">Transcription regulation</keyword>
<evidence type="ECO:0000256" key="2">
    <source>
        <dbReference type="ARBA" id="ARBA00023015"/>
    </source>
</evidence>
<reference evidence="6 7" key="1">
    <citation type="journal article" date="2017" name="Genome Announc.">
        <title>Complete Genome Sequence of Burkholderia stabilis FERMP-21014.</title>
        <authorList>
            <person name="Konishi K."/>
            <person name="Kumagai T."/>
            <person name="Sakasegawa S."/>
            <person name="Tamura T."/>
        </authorList>
    </citation>
    <scope>NUCLEOTIDE SEQUENCE [LARGE SCALE GENOMIC DNA]</scope>
    <source>
        <strain evidence="6 7">FERMP-21014</strain>
    </source>
</reference>
<dbReference type="Gene3D" id="3.40.190.290">
    <property type="match status" value="1"/>
</dbReference>
<dbReference type="AlphaFoldDB" id="A0A1Y1BL23"/>
<dbReference type="GO" id="GO:0006351">
    <property type="term" value="P:DNA-templated transcription"/>
    <property type="evidence" value="ECO:0007669"/>
    <property type="project" value="TreeGrafter"/>
</dbReference>
<dbReference type="PANTHER" id="PTHR30537">
    <property type="entry name" value="HTH-TYPE TRANSCRIPTIONAL REGULATOR"/>
    <property type="match status" value="1"/>
</dbReference>
<evidence type="ECO:0000256" key="1">
    <source>
        <dbReference type="ARBA" id="ARBA00009437"/>
    </source>
</evidence>
<dbReference type="InterPro" id="IPR058163">
    <property type="entry name" value="LysR-type_TF_proteobact-type"/>
</dbReference>
<sequence length="308" mass="33815">MHRTGMTELEVVLAVARRSSFRGAALELGMSTTAVSSAVAGLEARLKVRLFNRSTRSVSLTDAGQRYVERIAPALAEIRSAGEEAGTGPDTPSGTLRINAPQGAAHMLMEPLFYPYAQRYPDVRIDIVSESRLIDIVAEGFDAGIRLAESVPQDMIAVALSRDIRMLVVATPEYLKRHGTPRHPRDLLEHQSIGMRMSHGGIYHWELERKGQKLQMDLPVRFALNELSAIKQAILLGLGIGFISEWFIEEELKTGALVPVLVPWCPSFGGLRLYYSGHRFVPARLRALIGLAQELRLTGAPLRGGQAG</sequence>
<evidence type="ECO:0000256" key="3">
    <source>
        <dbReference type="ARBA" id="ARBA00023125"/>
    </source>
</evidence>
<feature type="domain" description="HTH lysR-type" evidence="5">
    <location>
        <begin position="6"/>
        <end position="61"/>
    </location>
</feature>
<keyword evidence="3" id="KW-0238">DNA-binding</keyword>
<dbReference type="FunFam" id="1.10.10.10:FF:000001">
    <property type="entry name" value="LysR family transcriptional regulator"/>
    <property type="match status" value="1"/>
</dbReference>
<dbReference type="Pfam" id="PF03466">
    <property type="entry name" value="LysR_substrate"/>
    <property type="match status" value="1"/>
</dbReference>
<keyword evidence="4" id="KW-0804">Transcription</keyword>
<dbReference type="CDD" id="cd08474">
    <property type="entry name" value="PBP2_CrgA_like_5"/>
    <property type="match status" value="1"/>
</dbReference>
<dbReference type="PROSITE" id="PS50931">
    <property type="entry name" value="HTH_LYSR"/>
    <property type="match status" value="1"/>
</dbReference>
<dbReference type="Pfam" id="PF00126">
    <property type="entry name" value="HTH_1"/>
    <property type="match status" value="1"/>
</dbReference>
<dbReference type="EMBL" id="AP018112">
    <property type="protein sequence ID" value="BAX60662.1"/>
    <property type="molecule type" value="Genomic_DNA"/>
</dbReference>
<dbReference type="SUPFAM" id="SSF46785">
    <property type="entry name" value="Winged helix' DNA-binding domain"/>
    <property type="match status" value="1"/>
</dbReference>
<dbReference type="InterPro" id="IPR036390">
    <property type="entry name" value="WH_DNA-bd_sf"/>
</dbReference>
<dbReference type="Proteomes" id="UP000218432">
    <property type="component" value="Chromosome 2"/>
</dbReference>
<proteinExistence type="inferred from homology"/>
<dbReference type="InterPro" id="IPR000847">
    <property type="entry name" value="LysR_HTH_N"/>
</dbReference>
<gene>
    <name evidence="6" type="ORF">BSFP_035230</name>
</gene>
<dbReference type="InterPro" id="IPR036388">
    <property type="entry name" value="WH-like_DNA-bd_sf"/>
</dbReference>
<comment type="similarity">
    <text evidence="1">Belongs to the LysR transcriptional regulatory family.</text>
</comment>
<dbReference type="GO" id="GO:0003700">
    <property type="term" value="F:DNA-binding transcription factor activity"/>
    <property type="evidence" value="ECO:0007669"/>
    <property type="project" value="InterPro"/>
</dbReference>
<accession>A0A1Y1BL23</accession>
<dbReference type="Gene3D" id="1.10.10.10">
    <property type="entry name" value="Winged helix-like DNA-binding domain superfamily/Winged helix DNA-binding domain"/>
    <property type="match status" value="1"/>
</dbReference>
<dbReference type="SUPFAM" id="SSF53850">
    <property type="entry name" value="Periplasmic binding protein-like II"/>
    <property type="match status" value="1"/>
</dbReference>
<protein>
    <submittedName>
        <fullName evidence="6">LysR family transcriptional regulator</fullName>
    </submittedName>
</protein>
<dbReference type="RefSeq" id="WP_172902963.1">
    <property type="nucleotide sequence ID" value="NZ_AP018112.1"/>
</dbReference>
<dbReference type="PANTHER" id="PTHR30537:SF1">
    <property type="entry name" value="HTH-TYPE TRANSCRIPTIONAL REGULATOR PGRR"/>
    <property type="match status" value="1"/>
</dbReference>
<name>A0A1Y1BL23_9BURK</name>
<evidence type="ECO:0000256" key="4">
    <source>
        <dbReference type="ARBA" id="ARBA00023163"/>
    </source>
</evidence>
<organism evidence="6 7">
    <name type="scientific">Burkholderia stabilis</name>
    <dbReference type="NCBI Taxonomy" id="95485"/>
    <lineage>
        <taxon>Bacteria</taxon>
        <taxon>Pseudomonadati</taxon>
        <taxon>Pseudomonadota</taxon>
        <taxon>Betaproteobacteria</taxon>
        <taxon>Burkholderiales</taxon>
        <taxon>Burkholderiaceae</taxon>
        <taxon>Burkholderia</taxon>
        <taxon>Burkholderia cepacia complex</taxon>
    </lineage>
</organism>
<evidence type="ECO:0000259" key="5">
    <source>
        <dbReference type="PROSITE" id="PS50931"/>
    </source>
</evidence>
<dbReference type="InterPro" id="IPR005119">
    <property type="entry name" value="LysR_subst-bd"/>
</dbReference>
<evidence type="ECO:0000313" key="7">
    <source>
        <dbReference type="Proteomes" id="UP000218432"/>
    </source>
</evidence>